<dbReference type="Proteomes" id="UP000317778">
    <property type="component" value="Unassembled WGS sequence"/>
</dbReference>
<organism evidence="1 2">
    <name type="scientific">candidate division TA06 bacterium B3_TA06</name>
    <dbReference type="NCBI Taxonomy" id="2012487"/>
    <lineage>
        <taxon>Bacteria</taxon>
        <taxon>Bacteria division TA06</taxon>
    </lineage>
</organism>
<gene>
    <name evidence="1" type="ORF">CEE36_09595</name>
</gene>
<name>A0A532UZZ9_UNCT6</name>
<dbReference type="GO" id="GO:0005829">
    <property type="term" value="C:cytosol"/>
    <property type="evidence" value="ECO:0007669"/>
    <property type="project" value="TreeGrafter"/>
</dbReference>
<dbReference type="EMBL" id="NJBO01000018">
    <property type="protein sequence ID" value="TKJ40533.1"/>
    <property type="molecule type" value="Genomic_DNA"/>
</dbReference>
<proteinExistence type="predicted"/>
<dbReference type="PANTHER" id="PTHR34874:SF1">
    <property type="entry name" value="PROTEIN YCHN"/>
    <property type="match status" value="1"/>
</dbReference>
<dbReference type="AlphaFoldDB" id="A0A532UZZ9"/>
<dbReference type="Pfam" id="PF02635">
    <property type="entry name" value="DsrE"/>
    <property type="match status" value="1"/>
</dbReference>
<comment type="caution">
    <text evidence="1">The sequence shown here is derived from an EMBL/GenBank/DDBJ whole genome shotgun (WGS) entry which is preliminary data.</text>
</comment>
<reference evidence="1 2" key="1">
    <citation type="submission" date="2017-06" db="EMBL/GenBank/DDBJ databases">
        <title>Novel microbial phyla capable of carbon fixation and sulfur reduction in deep-sea sediments.</title>
        <authorList>
            <person name="Huang J."/>
            <person name="Baker B."/>
            <person name="Wang Y."/>
        </authorList>
    </citation>
    <scope>NUCLEOTIDE SEQUENCE [LARGE SCALE GENOMIC DNA]</scope>
    <source>
        <strain evidence="1">B3_TA06</strain>
    </source>
</reference>
<accession>A0A532UZZ9</accession>
<protein>
    <submittedName>
        <fullName evidence="1">Uncharacterized protein</fullName>
    </submittedName>
</protein>
<dbReference type="InterPro" id="IPR027396">
    <property type="entry name" value="DsrEFH-like"/>
</dbReference>
<dbReference type="SUPFAM" id="SSF75169">
    <property type="entry name" value="DsrEFH-like"/>
    <property type="match status" value="1"/>
</dbReference>
<sequence length="116" mass="13114">MTVGFLLRTGPYTSQNVDTCYQLASRFLVRGHEVRMFLYEDGVFNLDKGIQSPQERNLAEIMAELARKGAKIRACGTCAKFRGLKRTDIIEGTKLAGMVVFSNYVKECDRFLSFGF</sequence>
<evidence type="ECO:0000313" key="1">
    <source>
        <dbReference type="EMBL" id="TKJ40533.1"/>
    </source>
</evidence>
<dbReference type="Gene3D" id="3.40.1260.10">
    <property type="entry name" value="DsrEFH-like"/>
    <property type="match status" value="1"/>
</dbReference>
<dbReference type="InterPro" id="IPR003787">
    <property type="entry name" value="Sulphur_relay_DsrE/F-like"/>
</dbReference>
<dbReference type="PANTHER" id="PTHR34874">
    <property type="entry name" value="PROTEIN YCHN"/>
    <property type="match status" value="1"/>
</dbReference>
<evidence type="ECO:0000313" key="2">
    <source>
        <dbReference type="Proteomes" id="UP000317778"/>
    </source>
</evidence>